<dbReference type="AlphaFoldDB" id="F2NT34"/>
<protein>
    <submittedName>
        <fullName evidence="2">Uncharacterized protein</fullName>
    </submittedName>
</protein>
<sequence length="30" mass="3542">MIIIFHILINKIVILKILFSVILTFKLTEN</sequence>
<reference evidence="2 3" key="1">
    <citation type="journal article" date="2011" name="Stand. Genomic Sci.">
        <title>Complete genome sequence of Treponema succinifaciens type strain (6091).</title>
        <authorList>
            <person name="Han C."/>
            <person name="Gronow S."/>
            <person name="Teshima H."/>
            <person name="Lapidus A."/>
            <person name="Nolan M."/>
            <person name="Lucas S."/>
            <person name="Hammon N."/>
            <person name="Deshpande S."/>
            <person name="Cheng J.F."/>
            <person name="Zeytun A."/>
            <person name="Tapia R."/>
            <person name="Goodwin L."/>
            <person name="Pitluck S."/>
            <person name="Liolios K."/>
            <person name="Pagani I."/>
            <person name="Ivanova N."/>
            <person name="Mavromatis K."/>
            <person name="Mikhailova N."/>
            <person name="Huntemann M."/>
            <person name="Pati A."/>
            <person name="Chen A."/>
            <person name="Palaniappan K."/>
            <person name="Land M."/>
            <person name="Hauser L."/>
            <person name="Brambilla E.M."/>
            <person name="Rohde M."/>
            <person name="Goker M."/>
            <person name="Woyke T."/>
            <person name="Bristow J."/>
            <person name="Eisen J.A."/>
            <person name="Markowitz V."/>
            <person name="Hugenholtz P."/>
            <person name="Kyrpides N.C."/>
            <person name="Klenk H.P."/>
            <person name="Detter J.C."/>
        </authorList>
    </citation>
    <scope>NUCLEOTIDE SEQUENCE [LARGE SCALE GENOMIC DNA]</scope>
    <source>
        <strain evidence="3">ATCC 33096 / DSM 2489 / 6091</strain>
    </source>
</reference>
<evidence type="ECO:0000313" key="3">
    <source>
        <dbReference type="Proteomes" id="UP000006852"/>
    </source>
</evidence>
<keyword evidence="3" id="KW-1185">Reference proteome</keyword>
<dbReference type="KEGG" id="tsu:Tresu_1734"/>
<dbReference type="Proteomes" id="UP000006852">
    <property type="component" value="Chromosome"/>
</dbReference>
<keyword evidence="1" id="KW-0812">Transmembrane</keyword>
<evidence type="ECO:0000313" key="2">
    <source>
        <dbReference type="EMBL" id="AEB14625.1"/>
    </source>
</evidence>
<dbReference type="STRING" id="869209.Tresu_1734"/>
<keyword evidence="1" id="KW-0472">Membrane</keyword>
<dbReference type="HOGENOM" id="CLU_3405992_0_0_12"/>
<accession>F2NT34</accession>
<dbReference type="EMBL" id="CP002631">
    <property type="protein sequence ID" value="AEB14625.1"/>
    <property type="molecule type" value="Genomic_DNA"/>
</dbReference>
<gene>
    <name evidence="2" type="ordered locus">Tresu_1734</name>
</gene>
<name>F2NT34_TRES6</name>
<evidence type="ECO:0000256" key="1">
    <source>
        <dbReference type="SAM" id="Phobius"/>
    </source>
</evidence>
<keyword evidence="1" id="KW-1133">Transmembrane helix</keyword>
<feature type="transmembrane region" description="Helical" evidence="1">
    <location>
        <begin position="7"/>
        <end position="25"/>
    </location>
</feature>
<proteinExistence type="predicted"/>
<reference evidence="3" key="2">
    <citation type="submission" date="2011-04" db="EMBL/GenBank/DDBJ databases">
        <title>The complete genome of chromosome of Treponema succinifaciens DSM 2489.</title>
        <authorList>
            <person name="Lucas S."/>
            <person name="Copeland A."/>
            <person name="Lapidus A."/>
            <person name="Bruce D."/>
            <person name="Goodwin L."/>
            <person name="Pitluck S."/>
            <person name="Peters L."/>
            <person name="Kyrpides N."/>
            <person name="Mavromatis K."/>
            <person name="Ivanova N."/>
            <person name="Ovchinnikova G."/>
            <person name="Teshima H."/>
            <person name="Detter J.C."/>
            <person name="Tapia R."/>
            <person name="Han C."/>
            <person name="Land M."/>
            <person name="Hauser L."/>
            <person name="Markowitz V."/>
            <person name="Cheng J.-F."/>
            <person name="Hugenholtz P."/>
            <person name="Woyke T."/>
            <person name="Wu D."/>
            <person name="Gronow S."/>
            <person name="Wellnitz S."/>
            <person name="Brambilla E."/>
            <person name="Klenk H.-P."/>
            <person name="Eisen J.A."/>
        </authorList>
    </citation>
    <scope>NUCLEOTIDE SEQUENCE [LARGE SCALE GENOMIC DNA]</scope>
    <source>
        <strain evidence="3">ATCC 33096 / DSM 2489 / 6091</strain>
    </source>
</reference>
<organism evidence="2 3">
    <name type="scientific">Treponema succinifaciens (strain ATCC 33096 / DSM 2489 / 6091)</name>
    <dbReference type="NCBI Taxonomy" id="869209"/>
    <lineage>
        <taxon>Bacteria</taxon>
        <taxon>Pseudomonadati</taxon>
        <taxon>Spirochaetota</taxon>
        <taxon>Spirochaetia</taxon>
        <taxon>Spirochaetales</taxon>
        <taxon>Treponemataceae</taxon>
        <taxon>Treponema</taxon>
    </lineage>
</organism>